<feature type="region of interest" description="Disordered" evidence="1">
    <location>
        <begin position="100"/>
        <end position="122"/>
    </location>
</feature>
<dbReference type="EMBL" id="VOIH02000012">
    <property type="protein sequence ID" value="KAF3431642.1"/>
    <property type="molecule type" value="Genomic_DNA"/>
</dbReference>
<feature type="region of interest" description="Disordered" evidence="1">
    <location>
        <begin position="52"/>
        <end position="79"/>
    </location>
</feature>
<accession>A0A8K0DIG2</accession>
<comment type="caution">
    <text evidence="2">The sequence shown here is derived from an EMBL/GenBank/DDBJ whole genome shotgun (WGS) entry which is preliminary data.</text>
</comment>
<evidence type="ECO:0000313" key="2">
    <source>
        <dbReference type="EMBL" id="KAF3431642.1"/>
    </source>
</evidence>
<protein>
    <submittedName>
        <fullName evidence="2">Uncharacterized protein</fullName>
    </submittedName>
</protein>
<evidence type="ECO:0000256" key="1">
    <source>
        <dbReference type="SAM" id="MobiDB-lite"/>
    </source>
</evidence>
<sequence>MDTLILSQRPDTNHRIWDSAFLANHSRQDPKVNNLDRLDVLVCMKVDPREPYQISAQPNTRPQKRTSQNPKKAIIGCGTHPDTGAFSEWEWKWNRCAPFTAHRKSDAPPRQSPAATSRSRAV</sequence>
<evidence type="ECO:0000313" key="3">
    <source>
        <dbReference type="Proteomes" id="UP000796880"/>
    </source>
</evidence>
<dbReference type="Proteomes" id="UP000796880">
    <property type="component" value="Unassembled WGS sequence"/>
</dbReference>
<dbReference type="AlphaFoldDB" id="A0A8K0DIG2"/>
<reference evidence="2" key="1">
    <citation type="submission" date="2020-03" db="EMBL/GenBank/DDBJ databases">
        <title>A high-quality chromosome-level genome assembly of a woody plant with both climbing and erect habits, Rhamnella rubrinervis.</title>
        <authorList>
            <person name="Lu Z."/>
            <person name="Yang Y."/>
            <person name="Zhu X."/>
            <person name="Sun Y."/>
        </authorList>
    </citation>
    <scope>NUCLEOTIDE SEQUENCE</scope>
    <source>
        <strain evidence="2">BYM</strain>
        <tissue evidence="2">Leaf</tissue>
    </source>
</reference>
<organism evidence="2 3">
    <name type="scientific">Rhamnella rubrinervis</name>
    <dbReference type="NCBI Taxonomy" id="2594499"/>
    <lineage>
        <taxon>Eukaryota</taxon>
        <taxon>Viridiplantae</taxon>
        <taxon>Streptophyta</taxon>
        <taxon>Embryophyta</taxon>
        <taxon>Tracheophyta</taxon>
        <taxon>Spermatophyta</taxon>
        <taxon>Magnoliopsida</taxon>
        <taxon>eudicotyledons</taxon>
        <taxon>Gunneridae</taxon>
        <taxon>Pentapetalae</taxon>
        <taxon>rosids</taxon>
        <taxon>fabids</taxon>
        <taxon>Rosales</taxon>
        <taxon>Rhamnaceae</taxon>
        <taxon>rhamnoid group</taxon>
        <taxon>Rhamneae</taxon>
        <taxon>Rhamnella</taxon>
    </lineage>
</organism>
<keyword evidence="3" id="KW-1185">Reference proteome</keyword>
<proteinExistence type="predicted"/>
<name>A0A8K0DIG2_9ROSA</name>
<feature type="compositionally biased region" description="Polar residues" evidence="1">
    <location>
        <begin position="113"/>
        <end position="122"/>
    </location>
</feature>
<feature type="compositionally biased region" description="Polar residues" evidence="1">
    <location>
        <begin position="54"/>
        <end position="70"/>
    </location>
</feature>
<gene>
    <name evidence="2" type="ORF">FNV43_RR26373</name>
</gene>